<protein>
    <submittedName>
        <fullName evidence="1">Uncharacterized protein</fullName>
    </submittedName>
</protein>
<evidence type="ECO:0000313" key="1">
    <source>
        <dbReference type="EMBL" id="KAF2691493.1"/>
    </source>
</evidence>
<organism evidence="1 2">
    <name type="scientific">Lentithecium fluviatile CBS 122367</name>
    <dbReference type="NCBI Taxonomy" id="1168545"/>
    <lineage>
        <taxon>Eukaryota</taxon>
        <taxon>Fungi</taxon>
        <taxon>Dikarya</taxon>
        <taxon>Ascomycota</taxon>
        <taxon>Pezizomycotina</taxon>
        <taxon>Dothideomycetes</taxon>
        <taxon>Pleosporomycetidae</taxon>
        <taxon>Pleosporales</taxon>
        <taxon>Massarineae</taxon>
        <taxon>Lentitheciaceae</taxon>
        <taxon>Lentithecium</taxon>
    </lineage>
</organism>
<gene>
    <name evidence="1" type="ORF">K458DRAFT_1265</name>
</gene>
<dbReference type="EMBL" id="MU005569">
    <property type="protein sequence ID" value="KAF2691493.1"/>
    <property type="molecule type" value="Genomic_DNA"/>
</dbReference>
<dbReference type="OrthoDB" id="4738875at2759"/>
<proteinExistence type="predicted"/>
<accession>A0A6G1JMW0</accession>
<dbReference type="AlphaFoldDB" id="A0A6G1JMW0"/>
<keyword evidence="2" id="KW-1185">Reference proteome</keyword>
<dbReference type="Proteomes" id="UP000799291">
    <property type="component" value="Unassembled WGS sequence"/>
</dbReference>
<reference evidence="1" key="1">
    <citation type="journal article" date="2020" name="Stud. Mycol.">
        <title>101 Dothideomycetes genomes: a test case for predicting lifestyles and emergence of pathogens.</title>
        <authorList>
            <person name="Haridas S."/>
            <person name="Albert R."/>
            <person name="Binder M."/>
            <person name="Bloem J."/>
            <person name="Labutti K."/>
            <person name="Salamov A."/>
            <person name="Andreopoulos B."/>
            <person name="Baker S."/>
            <person name="Barry K."/>
            <person name="Bills G."/>
            <person name="Bluhm B."/>
            <person name="Cannon C."/>
            <person name="Castanera R."/>
            <person name="Culley D."/>
            <person name="Daum C."/>
            <person name="Ezra D."/>
            <person name="Gonzalez J."/>
            <person name="Henrissat B."/>
            <person name="Kuo A."/>
            <person name="Liang C."/>
            <person name="Lipzen A."/>
            <person name="Lutzoni F."/>
            <person name="Magnuson J."/>
            <person name="Mondo S."/>
            <person name="Nolan M."/>
            <person name="Ohm R."/>
            <person name="Pangilinan J."/>
            <person name="Park H.-J."/>
            <person name="Ramirez L."/>
            <person name="Alfaro M."/>
            <person name="Sun H."/>
            <person name="Tritt A."/>
            <person name="Yoshinaga Y."/>
            <person name="Zwiers L.-H."/>
            <person name="Turgeon B."/>
            <person name="Goodwin S."/>
            <person name="Spatafora J."/>
            <person name="Crous P."/>
            <person name="Grigoriev I."/>
        </authorList>
    </citation>
    <scope>NUCLEOTIDE SEQUENCE</scope>
    <source>
        <strain evidence="1">CBS 122367</strain>
    </source>
</reference>
<sequence>MMLAWRSAVEATPVARRFYEQCGTKTQIEEMRFDIGEESSTRRKPTLILLMRGPESLNVWA</sequence>
<name>A0A6G1JMW0_9PLEO</name>
<evidence type="ECO:0000313" key="2">
    <source>
        <dbReference type="Proteomes" id="UP000799291"/>
    </source>
</evidence>